<accession>A0A7W9BA04</accession>
<evidence type="ECO:0000313" key="3">
    <source>
        <dbReference type="Proteomes" id="UP000546200"/>
    </source>
</evidence>
<dbReference type="EMBL" id="JACIJK010000001">
    <property type="protein sequence ID" value="MBB5713337.1"/>
    <property type="molecule type" value="Genomic_DNA"/>
</dbReference>
<evidence type="ECO:0000313" key="2">
    <source>
        <dbReference type="EMBL" id="MBB5713337.1"/>
    </source>
</evidence>
<gene>
    <name evidence="2" type="ORF">FHS94_000156</name>
</gene>
<dbReference type="Proteomes" id="UP000546200">
    <property type="component" value="Unassembled WGS sequence"/>
</dbReference>
<evidence type="ECO:0000256" key="1">
    <source>
        <dbReference type="SAM" id="Phobius"/>
    </source>
</evidence>
<keyword evidence="1" id="KW-0812">Transmembrane</keyword>
<dbReference type="AlphaFoldDB" id="A0A7W9BA04"/>
<reference evidence="2 3" key="1">
    <citation type="submission" date="2020-08" db="EMBL/GenBank/DDBJ databases">
        <title>Genomic Encyclopedia of Type Strains, Phase IV (KMG-IV): sequencing the most valuable type-strain genomes for metagenomic binning, comparative biology and taxonomic classification.</title>
        <authorList>
            <person name="Goeker M."/>
        </authorList>
    </citation>
    <scope>NUCLEOTIDE SEQUENCE [LARGE SCALE GENOMIC DNA]</scope>
    <source>
        <strain evidence="2 3">DSM 100044</strain>
    </source>
</reference>
<feature type="transmembrane region" description="Helical" evidence="1">
    <location>
        <begin position="9"/>
        <end position="27"/>
    </location>
</feature>
<comment type="caution">
    <text evidence="2">The sequence shown here is derived from an EMBL/GenBank/DDBJ whole genome shotgun (WGS) entry which is preliminary data.</text>
</comment>
<organism evidence="2 3">
    <name type="scientific">Sphingomonas aerophila</name>
    <dbReference type="NCBI Taxonomy" id="1344948"/>
    <lineage>
        <taxon>Bacteria</taxon>
        <taxon>Pseudomonadati</taxon>
        <taxon>Pseudomonadota</taxon>
        <taxon>Alphaproteobacteria</taxon>
        <taxon>Sphingomonadales</taxon>
        <taxon>Sphingomonadaceae</taxon>
        <taxon>Sphingomonas</taxon>
    </lineage>
</organism>
<dbReference type="RefSeq" id="WP_184053417.1">
    <property type="nucleotide sequence ID" value="NZ_JACIJK010000001.1"/>
</dbReference>
<keyword evidence="1" id="KW-0472">Membrane</keyword>
<name>A0A7W9BA04_9SPHN</name>
<keyword evidence="1" id="KW-1133">Transmembrane helix</keyword>
<protein>
    <submittedName>
        <fullName evidence="2">Uncharacterized protein</fullName>
    </submittedName>
</protein>
<proteinExistence type="predicted"/>
<keyword evidence="3" id="KW-1185">Reference proteome</keyword>
<sequence length="47" mass="4950">MLTQWKSSVAWQITSGFVLGIVGMVALQPADATRTLVGHIAPQAAAR</sequence>